<feature type="compositionally biased region" description="Polar residues" evidence="1">
    <location>
        <begin position="79"/>
        <end position="88"/>
    </location>
</feature>
<name>A0A5M9J6S7_MONFR</name>
<feature type="compositionally biased region" description="Polar residues" evidence="1">
    <location>
        <begin position="98"/>
        <end position="108"/>
    </location>
</feature>
<keyword evidence="3" id="KW-1185">Reference proteome</keyword>
<organism evidence="2 3">
    <name type="scientific">Monilinia fructicola</name>
    <name type="common">Brown rot fungus</name>
    <name type="synonym">Ciboria fructicola</name>
    <dbReference type="NCBI Taxonomy" id="38448"/>
    <lineage>
        <taxon>Eukaryota</taxon>
        <taxon>Fungi</taxon>
        <taxon>Dikarya</taxon>
        <taxon>Ascomycota</taxon>
        <taxon>Pezizomycotina</taxon>
        <taxon>Leotiomycetes</taxon>
        <taxon>Helotiales</taxon>
        <taxon>Sclerotiniaceae</taxon>
        <taxon>Monilinia</taxon>
    </lineage>
</organism>
<accession>A0A5M9J6S7</accession>
<evidence type="ECO:0000256" key="1">
    <source>
        <dbReference type="SAM" id="MobiDB-lite"/>
    </source>
</evidence>
<sequence>MSFMSFMSFCPCISSLLFSSFPFSSLLSLLSLSLLSRPTFPRKAPPSYQTSNNASYLSICAQHTMSIRSSHQRRKHLRSQASPIQRPNNEADERTHNECTTQTRLRKE</sequence>
<feature type="region of interest" description="Disordered" evidence="1">
    <location>
        <begin position="66"/>
        <end position="108"/>
    </location>
</feature>
<evidence type="ECO:0000313" key="2">
    <source>
        <dbReference type="EMBL" id="KAA8564477.1"/>
    </source>
</evidence>
<dbReference type="Proteomes" id="UP000322873">
    <property type="component" value="Unassembled WGS sequence"/>
</dbReference>
<gene>
    <name evidence="2" type="ORF">EYC84_011410</name>
</gene>
<comment type="caution">
    <text evidence="2">The sequence shown here is derived from an EMBL/GenBank/DDBJ whole genome shotgun (WGS) entry which is preliminary data.</text>
</comment>
<dbReference type="AlphaFoldDB" id="A0A5M9J6S7"/>
<evidence type="ECO:0000313" key="3">
    <source>
        <dbReference type="Proteomes" id="UP000322873"/>
    </source>
</evidence>
<proteinExistence type="predicted"/>
<reference evidence="2 3" key="1">
    <citation type="submission" date="2019-06" db="EMBL/GenBank/DDBJ databases">
        <title>Genome Sequence of the Brown Rot Fungal Pathogen Monilinia fructicola.</title>
        <authorList>
            <person name="De Miccolis Angelini R.M."/>
            <person name="Landi L."/>
            <person name="Abate D."/>
            <person name="Pollastro S."/>
            <person name="Romanazzi G."/>
            <person name="Faretra F."/>
        </authorList>
    </citation>
    <scope>NUCLEOTIDE SEQUENCE [LARGE SCALE GENOMIC DNA]</scope>
    <source>
        <strain evidence="2 3">Mfrc123</strain>
    </source>
</reference>
<dbReference type="EMBL" id="VICG01000015">
    <property type="protein sequence ID" value="KAA8564477.1"/>
    <property type="molecule type" value="Genomic_DNA"/>
</dbReference>
<protein>
    <submittedName>
        <fullName evidence="2">Uncharacterized protein</fullName>
    </submittedName>
</protein>